<evidence type="ECO:0000256" key="1">
    <source>
        <dbReference type="ARBA" id="ARBA00023015"/>
    </source>
</evidence>
<dbReference type="Proteomes" id="UP000230407">
    <property type="component" value="Unassembled WGS sequence"/>
</dbReference>
<evidence type="ECO:0000313" key="8">
    <source>
        <dbReference type="Proteomes" id="UP000230407"/>
    </source>
</evidence>
<dbReference type="SUPFAM" id="SSF46689">
    <property type="entry name" value="Homeodomain-like"/>
    <property type="match status" value="1"/>
</dbReference>
<keyword evidence="3" id="KW-0804">Transcription</keyword>
<reference evidence="7 8" key="1">
    <citation type="submission" date="2017-11" db="EMBL/GenBank/DDBJ databases">
        <title>Streptomyces carmine sp. nov., a novel actinomycete isolated from Sophora alopecuroides in Xinjiang, China.</title>
        <authorList>
            <person name="Wang Y."/>
            <person name="Luo X."/>
            <person name="Wan C."/>
            <person name="Zhang L."/>
        </authorList>
    </citation>
    <scope>NUCLEOTIDE SEQUENCE [LARGE SCALE GENOMIC DNA]</scope>
    <source>
        <strain evidence="7 8">TRM SA0054</strain>
    </source>
</reference>
<keyword evidence="5" id="KW-0472">Membrane</keyword>
<dbReference type="GO" id="GO:0003700">
    <property type="term" value="F:DNA-binding transcription factor activity"/>
    <property type="evidence" value="ECO:0007669"/>
    <property type="project" value="TreeGrafter"/>
</dbReference>
<feature type="DNA-binding region" description="H-T-H motif" evidence="4">
    <location>
        <begin position="40"/>
        <end position="59"/>
    </location>
</feature>
<dbReference type="PANTHER" id="PTHR30055:SF238">
    <property type="entry name" value="MYCOFACTOCIN BIOSYNTHESIS TRANSCRIPTIONAL REGULATOR MFTR-RELATED"/>
    <property type="match status" value="1"/>
</dbReference>
<dbReference type="Pfam" id="PF00440">
    <property type="entry name" value="TetR_N"/>
    <property type="match status" value="1"/>
</dbReference>
<dbReference type="AlphaFoldDB" id="A0A2M8LZ94"/>
<protein>
    <submittedName>
        <fullName evidence="7">TetR family transcriptional regulator</fullName>
    </submittedName>
</protein>
<keyword evidence="5" id="KW-0812">Transmembrane</keyword>
<evidence type="ECO:0000256" key="3">
    <source>
        <dbReference type="ARBA" id="ARBA00023163"/>
    </source>
</evidence>
<dbReference type="InterPro" id="IPR041347">
    <property type="entry name" value="MftR_C"/>
</dbReference>
<dbReference type="InterPro" id="IPR001647">
    <property type="entry name" value="HTH_TetR"/>
</dbReference>
<sequence>MRASATPPTGLRARKKAQVRRAIQEHALRLFLSKGYENTTVEEIAAAAGVSHMTFFRNFPTKEAVVETDDYDPMIVRLIEQRPPDEDALTALRRALAQGLETVYADDRDALLARTRLILTTPALRARLWDNQYATERLFAQALATRRPEADVLRIRVLAAAALAALNIALIVWVDSQGAEDLPTLVDRAFEALRG</sequence>
<dbReference type="Gene3D" id="1.10.10.60">
    <property type="entry name" value="Homeodomain-like"/>
    <property type="match status" value="1"/>
</dbReference>
<keyword evidence="2 4" id="KW-0238">DNA-binding</keyword>
<dbReference type="PANTHER" id="PTHR30055">
    <property type="entry name" value="HTH-TYPE TRANSCRIPTIONAL REGULATOR RUTR"/>
    <property type="match status" value="1"/>
</dbReference>
<dbReference type="Gene3D" id="1.10.357.10">
    <property type="entry name" value="Tetracycline Repressor, domain 2"/>
    <property type="match status" value="1"/>
</dbReference>
<evidence type="ECO:0000256" key="4">
    <source>
        <dbReference type="PROSITE-ProRule" id="PRU00335"/>
    </source>
</evidence>
<dbReference type="Pfam" id="PF17754">
    <property type="entry name" value="TetR_C_14"/>
    <property type="match status" value="1"/>
</dbReference>
<feature type="transmembrane region" description="Helical" evidence="5">
    <location>
        <begin position="155"/>
        <end position="174"/>
    </location>
</feature>
<name>A0A2M8LZ94_9ACTN</name>
<comment type="caution">
    <text evidence="7">The sequence shown here is derived from an EMBL/GenBank/DDBJ whole genome shotgun (WGS) entry which is preliminary data.</text>
</comment>
<evidence type="ECO:0000256" key="2">
    <source>
        <dbReference type="ARBA" id="ARBA00023125"/>
    </source>
</evidence>
<keyword evidence="8" id="KW-1185">Reference proteome</keyword>
<evidence type="ECO:0000259" key="6">
    <source>
        <dbReference type="PROSITE" id="PS50977"/>
    </source>
</evidence>
<gene>
    <name evidence="7" type="ORF">CUT44_13655</name>
</gene>
<organism evidence="7 8">
    <name type="scientific">Streptomyces carminius</name>
    <dbReference type="NCBI Taxonomy" id="2665496"/>
    <lineage>
        <taxon>Bacteria</taxon>
        <taxon>Bacillati</taxon>
        <taxon>Actinomycetota</taxon>
        <taxon>Actinomycetes</taxon>
        <taxon>Kitasatosporales</taxon>
        <taxon>Streptomycetaceae</taxon>
        <taxon>Streptomyces</taxon>
    </lineage>
</organism>
<dbReference type="PRINTS" id="PR00455">
    <property type="entry name" value="HTHTETR"/>
</dbReference>
<dbReference type="GO" id="GO:0000976">
    <property type="term" value="F:transcription cis-regulatory region binding"/>
    <property type="evidence" value="ECO:0007669"/>
    <property type="project" value="TreeGrafter"/>
</dbReference>
<keyword evidence="1" id="KW-0805">Transcription regulation</keyword>
<dbReference type="EMBL" id="PGGW01000045">
    <property type="protein sequence ID" value="PJE97287.1"/>
    <property type="molecule type" value="Genomic_DNA"/>
</dbReference>
<evidence type="ECO:0000256" key="5">
    <source>
        <dbReference type="SAM" id="Phobius"/>
    </source>
</evidence>
<dbReference type="InterPro" id="IPR009057">
    <property type="entry name" value="Homeodomain-like_sf"/>
</dbReference>
<proteinExistence type="predicted"/>
<dbReference type="PROSITE" id="PS50977">
    <property type="entry name" value="HTH_TETR_2"/>
    <property type="match status" value="1"/>
</dbReference>
<evidence type="ECO:0000313" key="7">
    <source>
        <dbReference type="EMBL" id="PJE97287.1"/>
    </source>
</evidence>
<keyword evidence="5" id="KW-1133">Transmembrane helix</keyword>
<feature type="domain" description="HTH tetR-type" evidence="6">
    <location>
        <begin position="17"/>
        <end position="77"/>
    </location>
</feature>
<dbReference type="RefSeq" id="WP_100202234.1">
    <property type="nucleotide sequence ID" value="NZ_PGGW01000045.1"/>
</dbReference>
<dbReference type="InterPro" id="IPR050109">
    <property type="entry name" value="HTH-type_TetR-like_transc_reg"/>
</dbReference>
<accession>A0A2M8LZ94</accession>